<keyword evidence="2" id="KW-1003">Cell membrane</keyword>
<keyword evidence="4 6" id="KW-1133">Transmembrane helix</keyword>
<evidence type="ECO:0000256" key="3">
    <source>
        <dbReference type="ARBA" id="ARBA00022692"/>
    </source>
</evidence>
<evidence type="ECO:0000256" key="1">
    <source>
        <dbReference type="ARBA" id="ARBA00004651"/>
    </source>
</evidence>
<dbReference type="Proteomes" id="UP000244441">
    <property type="component" value="Chromosome"/>
</dbReference>
<reference evidence="7 8" key="1">
    <citation type="submission" date="2018-01" db="EMBL/GenBank/DDBJ databases">
        <title>Genome sequence of a Cantenovulum-like bacteria.</title>
        <authorList>
            <person name="Tan W.R."/>
            <person name="Lau N.-S."/>
            <person name="Go F."/>
            <person name="Amirul A.-A.A."/>
        </authorList>
    </citation>
    <scope>NUCLEOTIDE SEQUENCE [LARGE SCALE GENOMIC DNA]</scope>
    <source>
        <strain evidence="7 8">CCB-QB4</strain>
    </source>
</reference>
<feature type="transmembrane region" description="Helical" evidence="6">
    <location>
        <begin position="42"/>
        <end position="60"/>
    </location>
</feature>
<dbReference type="GO" id="GO:0005886">
    <property type="term" value="C:plasma membrane"/>
    <property type="evidence" value="ECO:0007669"/>
    <property type="project" value="UniProtKB-SubCell"/>
</dbReference>
<evidence type="ECO:0000256" key="2">
    <source>
        <dbReference type="ARBA" id="ARBA00022475"/>
    </source>
</evidence>
<keyword evidence="8" id="KW-1185">Reference proteome</keyword>
<accession>A0A2S0VXP7</accession>
<evidence type="ECO:0000256" key="5">
    <source>
        <dbReference type="ARBA" id="ARBA00023136"/>
    </source>
</evidence>
<comment type="subcellular location">
    <subcellularLocation>
        <location evidence="1">Cell membrane</location>
        <topology evidence="1">Multi-pass membrane protein</topology>
    </subcellularLocation>
</comment>
<evidence type="ECO:0000256" key="6">
    <source>
        <dbReference type="SAM" id="Phobius"/>
    </source>
</evidence>
<feature type="transmembrane region" description="Helical" evidence="6">
    <location>
        <begin position="102"/>
        <end position="124"/>
    </location>
</feature>
<keyword evidence="5 6" id="KW-0472">Membrane</keyword>
<proteinExistence type="predicted"/>
<keyword evidence="3 6" id="KW-0812">Transmembrane</keyword>
<feature type="transmembrane region" description="Helical" evidence="6">
    <location>
        <begin position="12"/>
        <end position="36"/>
    </location>
</feature>
<dbReference type="KEGG" id="cate:C2869_08225"/>
<protein>
    <submittedName>
        <fullName evidence="7">F0F1 ATP synthase assembly protein I</fullName>
    </submittedName>
</protein>
<name>A0A2S0VXP7_9ALTE</name>
<feature type="transmembrane region" description="Helical" evidence="6">
    <location>
        <begin position="81"/>
        <end position="96"/>
    </location>
</feature>
<organism evidence="7 8">
    <name type="scientific">Saccharobesus litoralis</name>
    <dbReference type="NCBI Taxonomy" id="2172099"/>
    <lineage>
        <taxon>Bacteria</taxon>
        <taxon>Pseudomonadati</taxon>
        <taxon>Pseudomonadota</taxon>
        <taxon>Gammaproteobacteria</taxon>
        <taxon>Alteromonadales</taxon>
        <taxon>Alteromonadaceae</taxon>
        <taxon>Saccharobesus</taxon>
    </lineage>
</organism>
<gene>
    <name evidence="7" type="ORF">C2869_08225</name>
</gene>
<sequence length="125" mass="13746">MVNRLNKPLLLSAMKLIGLQAGFVVIASLIVLILWGDQAGKSALYGGIIATLPNAVFALYSFRFAGARQIQQVYASLKRGVAFKYLLSILLFALVFKTTAVVLLPFFIVYLIAISANWFAPIFFN</sequence>
<evidence type="ECO:0000313" key="8">
    <source>
        <dbReference type="Proteomes" id="UP000244441"/>
    </source>
</evidence>
<dbReference type="AlphaFoldDB" id="A0A2S0VXP7"/>
<evidence type="ECO:0000256" key="4">
    <source>
        <dbReference type="ARBA" id="ARBA00022989"/>
    </source>
</evidence>
<dbReference type="OrthoDB" id="5702716at2"/>
<dbReference type="EMBL" id="CP026604">
    <property type="protein sequence ID" value="AWB68968.1"/>
    <property type="molecule type" value="Genomic_DNA"/>
</dbReference>
<evidence type="ECO:0000313" key="7">
    <source>
        <dbReference type="EMBL" id="AWB68968.1"/>
    </source>
</evidence>
<dbReference type="InterPro" id="IPR005598">
    <property type="entry name" value="ATP_synth_I"/>
</dbReference>
<dbReference type="Pfam" id="PF03899">
    <property type="entry name" value="ATP-synt_I"/>
    <property type="match status" value="1"/>
</dbReference>